<accession>A0A4C1YX88</accession>
<proteinExistence type="predicted"/>
<name>A0A4C1YX88_EUMVA</name>
<protein>
    <submittedName>
        <fullName evidence="2">Uncharacterized protein</fullName>
    </submittedName>
</protein>
<comment type="caution">
    <text evidence="2">The sequence shown here is derived from an EMBL/GenBank/DDBJ whole genome shotgun (WGS) entry which is preliminary data.</text>
</comment>
<feature type="region of interest" description="Disordered" evidence="1">
    <location>
        <begin position="66"/>
        <end position="85"/>
    </location>
</feature>
<dbReference type="Proteomes" id="UP000299102">
    <property type="component" value="Unassembled WGS sequence"/>
</dbReference>
<dbReference type="EMBL" id="BGZK01001487">
    <property type="protein sequence ID" value="GBP80886.1"/>
    <property type="molecule type" value="Genomic_DNA"/>
</dbReference>
<feature type="compositionally biased region" description="Low complexity" evidence="1">
    <location>
        <begin position="129"/>
        <end position="142"/>
    </location>
</feature>
<reference evidence="2 3" key="1">
    <citation type="journal article" date="2019" name="Commun. Biol.">
        <title>The bagworm genome reveals a unique fibroin gene that provides high tensile strength.</title>
        <authorList>
            <person name="Kono N."/>
            <person name="Nakamura H."/>
            <person name="Ohtoshi R."/>
            <person name="Tomita M."/>
            <person name="Numata K."/>
            <person name="Arakawa K."/>
        </authorList>
    </citation>
    <scope>NUCLEOTIDE SEQUENCE [LARGE SCALE GENOMIC DNA]</scope>
</reference>
<evidence type="ECO:0000313" key="3">
    <source>
        <dbReference type="Proteomes" id="UP000299102"/>
    </source>
</evidence>
<sequence length="164" mass="17411">MFAFRPFLNSKWVRGHIVYYDMKRYPLPRQIWAASSLRYTKLIDRDCTKEVRDVRTVCAGGKRLSPPIRRARRLHSPSRLTSSRQRDPKIDYYAFKVKHLNSDSKVSGSGTGGAGAVVSAGAGAAAAAGASASSGGSAAAATDYGSRSAAPAPDPGPNSEGATH</sequence>
<dbReference type="AlphaFoldDB" id="A0A4C1YX88"/>
<keyword evidence="3" id="KW-1185">Reference proteome</keyword>
<organism evidence="2 3">
    <name type="scientific">Eumeta variegata</name>
    <name type="common">Bagworm moth</name>
    <name type="synonym">Eumeta japonica</name>
    <dbReference type="NCBI Taxonomy" id="151549"/>
    <lineage>
        <taxon>Eukaryota</taxon>
        <taxon>Metazoa</taxon>
        <taxon>Ecdysozoa</taxon>
        <taxon>Arthropoda</taxon>
        <taxon>Hexapoda</taxon>
        <taxon>Insecta</taxon>
        <taxon>Pterygota</taxon>
        <taxon>Neoptera</taxon>
        <taxon>Endopterygota</taxon>
        <taxon>Lepidoptera</taxon>
        <taxon>Glossata</taxon>
        <taxon>Ditrysia</taxon>
        <taxon>Tineoidea</taxon>
        <taxon>Psychidae</taxon>
        <taxon>Oiketicinae</taxon>
        <taxon>Eumeta</taxon>
    </lineage>
</organism>
<feature type="region of interest" description="Disordered" evidence="1">
    <location>
        <begin position="129"/>
        <end position="164"/>
    </location>
</feature>
<evidence type="ECO:0000256" key="1">
    <source>
        <dbReference type="SAM" id="MobiDB-lite"/>
    </source>
</evidence>
<gene>
    <name evidence="2" type="ORF">EVAR_52190_1</name>
</gene>
<evidence type="ECO:0000313" key="2">
    <source>
        <dbReference type="EMBL" id="GBP80886.1"/>
    </source>
</evidence>